<dbReference type="AlphaFoldDB" id="A0A835J501"/>
<dbReference type="EMBL" id="JADGMS010000017">
    <property type="protein sequence ID" value="KAF9663181.1"/>
    <property type="molecule type" value="Genomic_DNA"/>
</dbReference>
<dbReference type="Proteomes" id="UP000657918">
    <property type="component" value="Unassembled WGS sequence"/>
</dbReference>
<proteinExistence type="predicted"/>
<accession>A0A835J501</accession>
<reference evidence="1 2" key="1">
    <citation type="submission" date="2020-10" db="EMBL/GenBank/DDBJ databases">
        <title>Plant Genome Project.</title>
        <authorList>
            <person name="Zhang R.-G."/>
        </authorList>
    </citation>
    <scope>NUCLEOTIDE SEQUENCE [LARGE SCALE GENOMIC DNA]</scope>
    <source>
        <strain evidence="1">FAFU-HL-1</strain>
        <tissue evidence="1">Leaf</tissue>
    </source>
</reference>
<gene>
    <name evidence="1" type="ORF">SADUNF_Sadunf17G0011600</name>
</gene>
<protein>
    <submittedName>
        <fullName evidence="1">Uncharacterized protein</fullName>
    </submittedName>
</protein>
<dbReference type="OrthoDB" id="703904at2759"/>
<evidence type="ECO:0000313" key="1">
    <source>
        <dbReference type="EMBL" id="KAF9663181.1"/>
    </source>
</evidence>
<organism evidence="1 2">
    <name type="scientific">Salix dunnii</name>
    <dbReference type="NCBI Taxonomy" id="1413687"/>
    <lineage>
        <taxon>Eukaryota</taxon>
        <taxon>Viridiplantae</taxon>
        <taxon>Streptophyta</taxon>
        <taxon>Embryophyta</taxon>
        <taxon>Tracheophyta</taxon>
        <taxon>Spermatophyta</taxon>
        <taxon>Magnoliopsida</taxon>
        <taxon>eudicotyledons</taxon>
        <taxon>Gunneridae</taxon>
        <taxon>Pentapetalae</taxon>
        <taxon>rosids</taxon>
        <taxon>fabids</taxon>
        <taxon>Malpighiales</taxon>
        <taxon>Salicaceae</taxon>
        <taxon>Saliceae</taxon>
        <taxon>Salix</taxon>
    </lineage>
</organism>
<evidence type="ECO:0000313" key="2">
    <source>
        <dbReference type="Proteomes" id="UP000657918"/>
    </source>
</evidence>
<keyword evidence="2" id="KW-1185">Reference proteome</keyword>
<name>A0A835J501_9ROSI</name>
<sequence length="183" mass="20206">MDSKKITLVLVVAVVFVATIAHSTLAMRQFPPLLTSNILLQDGSNDLGCLPSGGFCMFQPMNCCGDCGCLYPQEDHPGAGGCRGFCCNHCSLHPCHAPISTTAHFKHTAARWKQRPWLSPQWRLLHVPTNELLRGLWMPISSRALLWIKLLKVVSTLSFRIILKGCDGGRGRRAVKVGKKLEE</sequence>
<comment type="caution">
    <text evidence="1">The sequence shown here is derived from an EMBL/GenBank/DDBJ whole genome shotgun (WGS) entry which is preliminary data.</text>
</comment>